<protein>
    <submittedName>
        <fullName evidence="1">Uncharacterized protein</fullName>
    </submittedName>
</protein>
<gene>
    <name evidence="1" type="ORF">B7R54_18010</name>
</gene>
<comment type="caution">
    <text evidence="1">The sequence shown here is derived from an EMBL/GenBank/DDBJ whole genome shotgun (WGS) entry which is preliminary data.</text>
</comment>
<dbReference type="RefSeq" id="WP_116416267.1">
    <property type="nucleotide sequence ID" value="NZ_NBWZ01000001.1"/>
</dbReference>
<sequence length="114" mass="11436">MLSGTQVGPGEWPTETWPLGVLPVPGVDGAESMYFRIAAGGGSAGRATGSRMSEVFIVKTAEAAANPSARESDGEPGWGEIALGARGNFGVAVVGHPVPDTATAAGASDLGRRK</sequence>
<reference evidence="1 2" key="1">
    <citation type="submission" date="2017-04" db="EMBL/GenBank/DDBJ databases">
        <title>Comparative genome analysis of Subtercola boreus.</title>
        <authorList>
            <person name="Cho Y.-J."/>
            <person name="Cho A."/>
            <person name="Kim O.-S."/>
            <person name="Lee J.-I."/>
        </authorList>
    </citation>
    <scope>NUCLEOTIDE SEQUENCE [LARGE SCALE GENOMIC DNA]</scope>
    <source>
        <strain evidence="1 2">K300</strain>
    </source>
</reference>
<dbReference type="OrthoDB" id="3751446at2"/>
<evidence type="ECO:0000313" key="1">
    <source>
        <dbReference type="EMBL" id="RFA10890.1"/>
    </source>
</evidence>
<dbReference type="AlphaFoldDB" id="A0A3E0VN43"/>
<accession>A0A3E0VN43</accession>
<evidence type="ECO:0000313" key="2">
    <source>
        <dbReference type="Proteomes" id="UP000256486"/>
    </source>
</evidence>
<dbReference type="Proteomes" id="UP000256486">
    <property type="component" value="Unassembled WGS sequence"/>
</dbReference>
<organism evidence="1 2">
    <name type="scientific">Subtercola boreus</name>
    <dbReference type="NCBI Taxonomy" id="120213"/>
    <lineage>
        <taxon>Bacteria</taxon>
        <taxon>Bacillati</taxon>
        <taxon>Actinomycetota</taxon>
        <taxon>Actinomycetes</taxon>
        <taxon>Micrococcales</taxon>
        <taxon>Microbacteriaceae</taxon>
        <taxon>Subtercola</taxon>
    </lineage>
</organism>
<proteinExistence type="predicted"/>
<name>A0A3E0VN43_9MICO</name>
<dbReference type="EMBL" id="NBWZ01000001">
    <property type="protein sequence ID" value="RFA10890.1"/>
    <property type="molecule type" value="Genomic_DNA"/>
</dbReference>
<keyword evidence="2" id="KW-1185">Reference proteome</keyword>